<dbReference type="InterPro" id="IPR025250">
    <property type="entry name" value="DUF4199"/>
</dbReference>
<reference evidence="3" key="1">
    <citation type="submission" date="2017-09" db="EMBL/GenBank/DDBJ databases">
        <authorList>
            <person name="Varghese N."/>
            <person name="Submissions S."/>
        </authorList>
    </citation>
    <scope>NUCLEOTIDE SEQUENCE [LARGE SCALE GENOMIC DNA]</scope>
    <source>
        <strain evidence="3">CGMCC 1.12641</strain>
    </source>
</reference>
<dbReference type="Pfam" id="PF13858">
    <property type="entry name" value="DUF4199"/>
    <property type="match status" value="1"/>
</dbReference>
<gene>
    <name evidence="2" type="ORF">SAMN06296241_3017</name>
</gene>
<feature type="transmembrane region" description="Helical" evidence="1">
    <location>
        <begin position="143"/>
        <end position="167"/>
    </location>
</feature>
<sequence length="176" mass="19381">MEAQKAKARKTVLNYGLLLGILMVILGVIMYVMDLHLDPHWSFILITLAIFIAVIVYGIKAFKGDNGGFLSFGEALKVSVGIGLIAAIISGIWSLVLTTVIEPDYADQMAEVQREKMIESYPEMSEEQINQALEFSAGFSSPWITFASTLVMYMLLALVIGLIAGAVMKQNRPYEV</sequence>
<keyword evidence="3" id="KW-1185">Reference proteome</keyword>
<proteinExistence type="predicted"/>
<dbReference type="Proteomes" id="UP000219193">
    <property type="component" value="Unassembled WGS sequence"/>
</dbReference>
<dbReference type="EMBL" id="OCMF01000005">
    <property type="protein sequence ID" value="SOC81441.1"/>
    <property type="molecule type" value="Genomic_DNA"/>
</dbReference>
<evidence type="ECO:0008006" key="4">
    <source>
        <dbReference type="Google" id="ProtNLM"/>
    </source>
</evidence>
<keyword evidence="1" id="KW-0472">Membrane</keyword>
<protein>
    <recommendedName>
        <fullName evidence="4">DUF4199 domain-containing protein</fullName>
    </recommendedName>
</protein>
<keyword evidence="1" id="KW-1133">Transmembrane helix</keyword>
<evidence type="ECO:0000313" key="3">
    <source>
        <dbReference type="Proteomes" id="UP000219193"/>
    </source>
</evidence>
<name>A0A285X7Z3_9FLAO</name>
<organism evidence="2 3">
    <name type="scientific">Salinimicrobium sediminis</name>
    <dbReference type="NCBI Taxonomy" id="1343891"/>
    <lineage>
        <taxon>Bacteria</taxon>
        <taxon>Pseudomonadati</taxon>
        <taxon>Bacteroidota</taxon>
        <taxon>Flavobacteriia</taxon>
        <taxon>Flavobacteriales</taxon>
        <taxon>Flavobacteriaceae</taxon>
        <taxon>Salinimicrobium</taxon>
    </lineage>
</organism>
<feature type="transmembrane region" description="Helical" evidence="1">
    <location>
        <begin position="80"/>
        <end position="101"/>
    </location>
</feature>
<feature type="transmembrane region" description="Helical" evidence="1">
    <location>
        <begin position="12"/>
        <end position="33"/>
    </location>
</feature>
<dbReference type="OrthoDB" id="1122768at2"/>
<dbReference type="AlphaFoldDB" id="A0A285X7Z3"/>
<evidence type="ECO:0000313" key="2">
    <source>
        <dbReference type="EMBL" id="SOC81441.1"/>
    </source>
</evidence>
<accession>A0A285X7Z3</accession>
<dbReference type="RefSeq" id="WP_097057221.1">
    <property type="nucleotide sequence ID" value="NZ_OCMF01000005.1"/>
</dbReference>
<evidence type="ECO:0000256" key="1">
    <source>
        <dbReference type="SAM" id="Phobius"/>
    </source>
</evidence>
<feature type="transmembrane region" description="Helical" evidence="1">
    <location>
        <begin position="39"/>
        <end position="59"/>
    </location>
</feature>
<keyword evidence="1" id="KW-0812">Transmembrane</keyword>